<keyword evidence="3" id="KW-0732">Signal</keyword>
<evidence type="ECO:0000256" key="3">
    <source>
        <dbReference type="SAM" id="SignalP"/>
    </source>
</evidence>
<accession>A0A8D9EU89</accession>
<proteinExistence type="predicted"/>
<protein>
    <submittedName>
        <fullName evidence="4">Uncharacterized protein</fullName>
    </submittedName>
</protein>
<reference evidence="4" key="1">
    <citation type="submission" date="2021-05" db="EMBL/GenBank/DDBJ databases">
        <authorList>
            <person name="Alioto T."/>
            <person name="Alioto T."/>
            <person name="Gomez Garrido J."/>
        </authorList>
    </citation>
    <scope>NUCLEOTIDE SEQUENCE</scope>
</reference>
<evidence type="ECO:0000256" key="2">
    <source>
        <dbReference type="SAM" id="Phobius"/>
    </source>
</evidence>
<feature type="chain" id="PRO_5034549542" evidence="3">
    <location>
        <begin position="25"/>
        <end position="409"/>
    </location>
</feature>
<dbReference type="AlphaFoldDB" id="A0A8D9EU89"/>
<feature type="signal peptide" evidence="3">
    <location>
        <begin position="1"/>
        <end position="24"/>
    </location>
</feature>
<dbReference type="EMBL" id="HBUF01569428">
    <property type="protein sequence ID" value="CAG6765882.1"/>
    <property type="molecule type" value="Transcribed_RNA"/>
</dbReference>
<evidence type="ECO:0000313" key="4">
    <source>
        <dbReference type="EMBL" id="CAG6765882.1"/>
    </source>
</evidence>
<feature type="region of interest" description="Disordered" evidence="1">
    <location>
        <begin position="329"/>
        <end position="361"/>
    </location>
</feature>
<feature type="compositionally biased region" description="Low complexity" evidence="1">
    <location>
        <begin position="333"/>
        <end position="359"/>
    </location>
</feature>
<name>A0A8D9EU89_9HEMI</name>
<evidence type="ECO:0000256" key="1">
    <source>
        <dbReference type="SAM" id="MobiDB-lite"/>
    </source>
</evidence>
<keyword evidence="2" id="KW-0812">Transmembrane</keyword>
<sequence length="409" mass="45139">MKHLLLLWQLLAMFLLLTVSSVRGETSDETLFHNEDLLNALKALNLTGTDVMECLNISKKHLDTDSSVLMKLPLHELFKSYPKALKIFNDTISNYSMLAKCLATPASDPESSEIESDPESIEIESPSNNALITVVKSKLSSSNLTGTDLNKCLNISIVDLIKVLKSDDNLKKQLDTDPGLLMQLSVIPLNALFKSYPMALTRLVDYITNNPMLVSQLEKCLGITASDPESIGIESPSDDALMIEVKSKMSSSNLTLDKLLECINKSNSLLLDDELFSSPSLNEFLKLQKPAMMSLPFYKLFKHHSKDAHALVQFTTSRHPMFANETVKCLDESSSTPNNTNSTPSASNNTNSTPPGSGPAHPKLSGLGKAFWIFLAIFGVVVGMICLLILIGRKKRRQIDFEMSTKRTK</sequence>
<keyword evidence="2" id="KW-0472">Membrane</keyword>
<organism evidence="4">
    <name type="scientific">Cacopsylla melanoneura</name>
    <dbReference type="NCBI Taxonomy" id="428564"/>
    <lineage>
        <taxon>Eukaryota</taxon>
        <taxon>Metazoa</taxon>
        <taxon>Ecdysozoa</taxon>
        <taxon>Arthropoda</taxon>
        <taxon>Hexapoda</taxon>
        <taxon>Insecta</taxon>
        <taxon>Pterygota</taxon>
        <taxon>Neoptera</taxon>
        <taxon>Paraneoptera</taxon>
        <taxon>Hemiptera</taxon>
        <taxon>Sternorrhyncha</taxon>
        <taxon>Psylloidea</taxon>
        <taxon>Psyllidae</taxon>
        <taxon>Psyllinae</taxon>
        <taxon>Cacopsylla</taxon>
    </lineage>
</organism>
<keyword evidence="2" id="KW-1133">Transmembrane helix</keyword>
<feature type="transmembrane region" description="Helical" evidence="2">
    <location>
        <begin position="370"/>
        <end position="391"/>
    </location>
</feature>